<dbReference type="Proteomes" id="UP000253934">
    <property type="component" value="Unassembled WGS sequence"/>
</dbReference>
<dbReference type="AlphaFoldDB" id="A0A369KQL2"/>
<dbReference type="SUPFAM" id="SSF47226">
    <property type="entry name" value="Histidine-containing phosphotransfer domain, HPT domain"/>
    <property type="match status" value="1"/>
</dbReference>
<evidence type="ECO:0000313" key="4">
    <source>
        <dbReference type="Proteomes" id="UP000253934"/>
    </source>
</evidence>
<dbReference type="Pfam" id="PF01627">
    <property type="entry name" value="Hpt"/>
    <property type="match status" value="1"/>
</dbReference>
<dbReference type="Gene3D" id="1.20.120.160">
    <property type="entry name" value="HPT domain"/>
    <property type="match status" value="1"/>
</dbReference>
<accession>A0A369KQL2</accession>
<evidence type="ECO:0000313" key="3">
    <source>
        <dbReference type="EMBL" id="RDB35862.1"/>
    </source>
</evidence>
<feature type="modified residue" description="Phosphohistidine" evidence="1">
    <location>
        <position position="60"/>
    </location>
</feature>
<name>A0A369KQL2_9BACT</name>
<dbReference type="GO" id="GO:0000160">
    <property type="term" value="P:phosphorelay signal transduction system"/>
    <property type="evidence" value="ECO:0007669"/>
    <property type="project" value="InterPro"/>
</dbReference>
<reference evidence="3" key="1">
    <citation type="submission" date="2018-04" db="EMBL/GenBank/DDBJ databases">
        <title>Draft genome sequence of the Candidatus Spirobacillus cienkowskii, a pathogen of freshwater Daphnia species, reconstructed from hemolymph metagenomic reads.</title>
        <authorList>
            <person name="Bresciani L."/>
            <person name="Lemos L.N."/>
            <person name="Wale N."/>
            <person name="Lin J.Y."/>
            <person name="Fernandes G.R."/>
            <person name="Duffy M.A."/>
            <person name="Rodrigues J.M."/>
        </authorList>
    </citation>
    <scope>NUCLEOTIDE SEQUENCE [LARGE SCALE GENOMIC DNA]</scope>
    <source>
        <strain evidence="3">Binning01</strain>
    </source>
</reference>
<sequence>MSAHINQQTIEGLKMLEEDGEPSFLIDLIETLLKTSPAKLVNIENFLSANDLVAAAKESHSLKSSVRALGADILGGICQRLEDLKSTTNFDDAKKIYIELKAEYEVIAQELTSIKDKMK</sequence>
<proteinExistence type="predicted"/>
<evidence type="ECO:0000259" key="2">
    <source>
        <dbReference type="PROSITE" id="PS50894"/>
    </source>
</evidence>
<dbReference type="InterPro" id="IPR008207">
    <property type="entry name" value="Sig_transdc_His_kin_Hpt_dom"/>
</dbReference>
<organism evidence="3 4">
    <name type="scientific">Spirobacillus cienkowskii</name>
    <dbReference type="NCBI Taxonomy" id="495820"/>
    <lineage>
        <taxon>Bacteria</taxon>
        <taxon>Pseudomonadati</taxon>
        <taxon>Bdellovibrionota</taxon>
        <taxon>Oligoflexia</taxon>
        <taxon>Silvanigrellales</taxon>
        <taxon>Spirobacillus</taxon>
    </lineage>
</organism>
<protein>
    <submittedName>
        <fullName evidence="3">Hpt domain-containing protein</fullName>
    </submittedName>
</protein>
<gene>
    <name evidence="3" type="ORF">DCC88_08140</name>
</gene>
<dbReference type="RefSeq" id="WP_338634914.1">
    <property type="nucleotide sequence ID" value="NZ_CP146516.1"/>
</dbReference>
<feature type="domain" description="HPt" evidence="2">
    <location>
        <begin position="21"/>
        <end position="119"/>
    </location>
</feature>
<comment type="caution">
    <text evidence="3">The sequence shown here is derived from an EMBL/GenBank/DDBJ whole genome shotgun (WGS) entry which is preliminary data.</text>
</comment>
<dbReference type="GO" id="GO:0004672">
    <property type="term" value="F:protein kinase activity"/>
    <property type="evidence" value="ECO:0007669"/>
    <property type="project" value="UniProtKB-ARBA"/>
</dbReference>
<evidence type="ECO:0000256" key="1">
    <source>
        <dbReference type="PROSITE-ProRule" id="PRU00110"/>
    </source>
</evidence>
<dbReference type="InterPro" id="IPR036641">
    <property type="entry name" value="HPT_dom_sf"/>
</dbReference>
<keyword evidence="4" id="KW-1185">Reference proteome</keyword>
<dbReference type="EMBL" id="QOVW01000073">
    <property type="protein sequence ID" value="RDB35862.1"/>
    <property type="molecule type" value="Genomic_DNA"/>
</dbReference>
<keyword evidence="1" id="KW-0597">Phosphoprotein</keyword>
<dbReference type="PROSITE" id="PS50894">
    <property type="entry name" value="HPT"/>
    <property type="match status" value="1"/>
</dbReference>